<dbReference type="HOGENOM" id="CLU_920641_0_0_5"/>
<evidence type="ECO:0000313" key="6">
    <source>
        <dbReference type="EMBL" id="AEM41089.1"/>
    </source>
</evidence>
<dbReference type="InterPro" id="IPR000673">
    <property type="entry name" value="Sig_transdc_resp-reg_Me-estase"/>
</dbReference>
<dbReference type="PANTHER" id="PTHR42872:SF6">
    <property type="entry name" value="PROTEIN-GLUTAMATE METHYLESTERASE_PROTEIN-GLUTAMINE GLUTAMINASE"/>
    <property type="match status" value="1"/>
</dbReference>
<dbReference type="eggNOG" id="COG2201">
    <property type="taxonomic scope" value="Bacteria"/>
</dbReference>
<name>F9Y7G1_KETVW</name>
<proteinExistence type="predicted"/>
<keyword evidence="4" id="KW-0145">Chemotaxis</keyword>
<dbReference type="OrthoDB" id="9793421at2"/>
<organism evidence="6 7">
    <name type="scientific">Ketogulonicigenium vulgare (strain WSH-001)</name>
    <dbReference type="NCBI Taxonomy" id="759362"/>
    <lineage>
        <taxon>Bacteria</taxon>
        <taxon>Pseudomonadati</taxon>
        <taxon>Pseudomonadota</taxon>
        <taxon>Alphaproteobacteria</taxon>
        <taxon>Rhodobacterales</taxon>
        <taxon>Roseobacteraceae</taxon>
        <taxon>Ketogulonicigenium</taxon>
    </lineage>
</organism>
<evidence type="ECO:0000256" key="3">
    <source>
        <dbReference type="ARBA" id="ARBA00048267"/>
    </source>
</evidence>
<dbReference type="EC" id="3.1.1.61" evidence="2"/>
<dbReference type="Pfam" id="PF01339">
    <property type="entry name" value="CheB_methylest"/>
    <property type="match status" value="1"/>
</dbReference>
<dbReference type="GO" id="GO:0008984">
    <property type="term" value="F:protein-glutamate methylesterase activity"/>
    <property type="evidence" value="ECO:0007669"/>
    <property type="project" value="UniProtKB-EC"/>
</dbReference>
<gene>
    <name evidence="6" type="primary">cheB</name>
    <name evidence="6" type="ordered locus">KVU_1250</name>
</gene>
<dbReference type="CDD" id="cd16432">
    <property type="entry name" value="CheB_Rec"/>
    <property type="match status" value="1"/>
</dbReference>
<accession>F9Y7G1</accession>
<dbReference type="InterPro" id="IPR035909">
    <property type="entry name" value="CheB_C"/>
</dbReference>
<reference evidence="6 7" key="1">
    <citation type="journal article" date="2011" name="J. Bacteriol.">
        <title>Complete genome sequence of the industrial strain Ketogulonicigenium vulgare WSH-001.</title>
        <authorList>
            <person name="Liu L."/>
            <person name="Li Y."/>
            <person name="Zhang J."/>
            <person name="Zhou Z."/>
            <person name="Liu J."/>
            <person name="Li X."/>
            <person name="Zhou J."/>
            <person name="Du G."/>
            <person name="Wang L."/>
            <person name="Chen J."/>
        </authorList>
    </citation>
    <scope>NUCLEOTIDE SEQUENCE [LARGE SCALE GENOMIC DNA]</scope>
    <source>
        <strain evidence="6 7">WSH-001</strain>
    </source>
</reference>
<sequence>MAEPVLLIVDFDGLRRHHLVRTCLLARPDLRVIGAKSEAEARLLLQAYRPNWVAVAADVQGRDALVQQVIAAELVIYGPDVTTAQLLSAVPKGPTPVLQSARSLILIGASTGGIAALEQVLRTFPPDCPPVLIVQHIRDGFVEGLVRRLDQLLQPKVHLAQEGQVLHHGAIHIAARSDRHLGVSYHGGMLRSRLIVGDPVAGHRPAVDLLFRDGANIAQHIDISAALLTGMGADGADGMCALHAAGAHTIAQDRETSVVWGMPRMAIERGGVQQVLPLARIGPALLRPATGPTAISVRGSYA</sequence>
<dbReference type="GO" id="GO:0005737">
    <property type="term" value="C:cytoplasm"/>
    <property type="evidence" value="ECO:0007669"/>
    <property type="project" value="InterPro"/>
</dbReference>
<dbReference type="KEGG" id="kvl:KVU_1250"/>
<dbReference type="SUPFAM" id="SSF52738">
    <property type="entry name" value="Methylesterase CheB, C-terminal domain"/>
    <property type="match status" value="1"/>
</dbReference>
<keyword evidence="7" id="KW-1185">Reference proteome</keyword>
<protein>
    <recommendedName>
        <fullName evidence="2">protein-glutamate methylesterase</fullName>
        <ecNumber evidence="2">3.1.1.61</ecNumber>
    </recommendedName>
</protein>
<comment type="catalytic activity">
    <reaction evidence="3">
        <text>[protein]-L-glutamate 5-O-methyl ester + H2O = L-glutamyl-[protein] + methanol + H(+)</text>
        <dbReference type="Rhea" id="RHEA:23236"/>
        <dbReference type="Rhea" id="RHEA-COMP:10208"/>
        <dbReference type="Rhea" id="RHEA-COMP:10311"/>
        <dbReference type="ChEBI" id="CHEBI:15377"/>
        <dbReference type="ChEBI" id="CHEBI:15378"/>
        <dbReference type="ChEBI" id="CHEBI:17790"/>
        <dbReference type="ChEBI" id="CHEBI:29973"/>
        <dbReference type="ChEBI" id="CHEBI:82795"/>
        <dbReference type="EC" id="3.1.1.61"/>
    </reaction>
</comment>
<dbReference type="GO" id="GO:0000156">
    <property type="term" value="F:phosphorelay response regulator activity"/>
    <property type="evidence" value="ECO:0007669"/>
    <property type="project" value="InterPro"/>
</dbReference>
<evidence type="ECO:0000313" key="7">
    <source>
        <dbReference type="Proteomes" id="UP000000692"/>
    </source>
</evidence>
<evidence type="ECO:0000259" key="5">
    <source>
        <dbReference type="PROSITE" id="PS50122"/>
    </source>
</evidence>
<feature type="active site" evidence="4">
    <location>
        <position position="136"/>
    </location>
</feature>
<evidence type="ECO:0000256" key="4">
    <source>
        <dbReference type="PROSITE-ProRule" id="PRU00050"/>
    </source>
</evidence>
<dbReference type="GO" id="GO:0006935">
    <property type="term" value="P:chemotaxis"/>
    <property type="evidence" value="ECO:0007669"/>
    <property type="project" value="UniProtKB-UniRule"/>
</dbReference>
<feature type="active site" evidence="4">
    <location>
        <position position="110"/>
    </location>
</feature>
<dbReference type="Proteomes" id="UP000000692">
    <property type="component" value="Chromosome"/>
</dbReference>
<dbReference type="Gene3D" id="3.40.50.180">
    <property type="entry name" value="Methylesterase CheB, C-terminal domain"/>
    <property type="match status" value="1"/>
</dbReference>
<dbReference type="PATRIC" id="fig|759362.5.peg.1286"/>
<dbReference type="EMBL" id="CP002018">
    <property type="protein sequence ID" value="AEM41089.1"/>
    <property type="molecule type" value="Genomic_DNA"/>
</dbReference>
<dbReference type="PANTHER" id="PTHR42872">
    <property type="entry name" value="PROTEIN-GLUTAMATE METHYLESTERASE/PROTEIN-GLUTAMINE GLUTAMINASE"/>
    <property type="match status" value="1"/>
</dbReference>
<feature type="active site" evidence="4">
    <location>
        <position position="234"/>
    </location>
</feature>
<dbReference type="PROSITE" id="PS50122">
    <property type="entry name" value="CHEB"/>
    <property type="match status" value="1"/>
</dbReference>
<evidence type="ECO:0000256" key="2">
    <source>
        <dbReference type="ARBA" id="ARBA00039140"/>
    </source>
</evidence>
<evidence type="ECO:0000256" key="1">
    <source>
        <dbReference type="ARBA" id="ARBA00022801"/>
    </source>
</evidence>
<feature type="domain" description="CheB-type methylesterase" evidence="5">
    <location>
        <begin position="98"/>
        <end position="286"/>
    </location>
</feature>
<keyword evidence="1 4" id="KW-0378">Hydrolase</keyword>
<dbReference type="AlphaFoldDB" id="F9Y7G1"/>